<dbReference type="Pfam" id="PF01526">
    <property type="entry name" value="DDE_Tnp_Tn3"/>
    <property type="match status" value="1"/>
</dbReference>
<proteinExistence type="predicted"/>
<dbReference type="InterPro" id="IPR002513">
    <property type="entry name" value="Tn3_Tnp_DDE_dom"/>
</dbReference>
<dbReference type="Proteomes" id="UP001501584">
    <property type="component" value="Unassembled WGS sequence"/>
</dbReference>
<gene>
    <name evidence="3" type="ORF">GCM10010403_22570</name>
</gene>
<protein>
    <recommendedName>
        <fullName evidence="2">Tn3 transposase DDE domain-containing protein</fullName>
    </recommendedName>
</protein>
<feature type="compositionally biased region" description="Basic residues" evidence="1">
    <location>
        <begin position="162"/>
        <end position="173"/>
    </location>
</feature>
<evidence type="ECO:0000256" key="1">
    <source>
        <dbReference type="SAM" id="MobiDB-lite"/>
    </source>
</evidence>
<feature type="compositionally biased region" description="Low complexity" evidence="1">
    <location>
        <begin position="131"/>
        <end position="156"/>
    </location>
</feature>
<name>A0ABN3FHU2_9ACTN</name>
<accession>A0ABN3FHU2</accession>
<evidence type="ECO:0000259" key="2">
    <source>
        <dbReference type="Pfam" id="PF01526"/>
    </source>
</evidence>
<organism evidence="3 4">
    <name type="scientific">Glycomyces rutgersensis</name>
    <dbReference type="NCBI Taxonomy" id="58115"/>
    <lineage>
        <taxon>Bacteria</taxon>
        <taxon>Bacillati</taxon>
        <taxon>Actinomycetota</taxon>
        <taxon>Actinomycetes</taxon>
        <taxon>Glycomycetales</taxon>
        <taxon>Glycomycetaceae</taxon>
        <taxon>Glycomyces</taxon>
    </lineage>
</organism>
<sequence length="181" mass="19320">MLLAEATNMGLETMADSCGVSYDTLASTLAEANTQVVNFHHRLPMALAFGDGTLSSSDGQRFPVRGKSLSAKHSARYFGRGTGFSTYTRVSDQHSTFSTKIIVAPGAEAHYVLDDLVGNMTDLPIAEYATTPTARPSPTSLCSTSSASSSRPGCGTWERSHSRAPGRRLRSRPSTRSPGRC</sequence>
<evidence type="ECO:0000313" key="3">
    <source>
        <dbReference type="EMBL" id="GAA2330359.1"/>
    </source>
</evidence>
<dbReference type="EMBL" id="BAAASX010000002">
    <property type="protein sequence ID" value="GAA2330359.1"/>
    <property type="molecule type" value="Genomic_DNA"/>
</dbReference>
<keyword evidence="4" id="KW-1185">Reference proteome</keyword>
<evidence type="ECO:0000313" key="4">
    <source>
        <dbReference type="Proteomes" id="UP001501584"/>
    </source>
</evidence>
<feature type="region of interest" description="Disordered" evidence="1">
    <location>
        <begin position="131"/>
        <end position="181"/>
    </location>
</feature>
<feature type="domain" description="Tn3 transposase DDE" evidence="2">
    <location>
        <begin position="1"/>
        <end position="130"/>
    </location>
</feature>
<reference evidence="3 4" key="1">
    <citation type="journal article" date="2019" name="Int. J. Syst. Evol. Microbiol.">
        <title>The Global Catalogue of Microorganisms (GCM) 10K type strain sequencing project: providing services to taxonomists for standard genome sequencing and annotation.</title>
        <authorList>
            <consortium name="The Broad Institute Genomics Platform"/>
            <consortium name="The Broad Institute Genome Sequencing Center for Infectious Disease"/>
            <person name="Wu L."/>
            <person name="Ma J."/>
        </authorList>
    </citation>
    <scope>NUCLEOTIDE SEQUENCE [LARGE SCALE GENOMIC DNA]</scope>
    <source>
        <strain evidence="3 4">JCM 6238</strain>
    </source>
</reference>
<comment type="caution">
    <text evidence="3">The sequence shown here is derived from an EMBL/GenBank/DDBJ whole genome shotgun (WGS) entry which is preliminary data.</text>
</comment>